<dbReference type="EMBL" id="CALNXI010002282">
    <property type="protein sequence ID" value="CAH3185749.1"/>
    <property type="molecule type" value="Genomic_DNA"/>
</dbReference>
<sequence length="85" mass="9809">MNCSYYAHDLDDEASTQEGGHGDDKEVSYAGYLQLGKLLDCQKPRESTAHDELLFIIVHQVYELWFKEIIHELDSVMEIFETLVS</sequence>
<name>A0ABN8S7I5_9CNID</name>
<dbReference type="Gene3D" id="1.20.58.480">
    <property type="match status" value="1"/>
</dbReference>
<evidence type="ECO:0000256" key="1">
    <source>
        <dbReference type="SAM" id="MobiDB-lite"/>
    </source>
</evidence>
<dbReference type="PANTHER" id="PTHR10138">
    <property type="entry name" value="TRYPTOPHAN 2,3-DIOXYGENASE"/>
    <property type="match status" value="1"/>
</dbReference>
<dbReference type="InterPro" id="IPR004981">
    <property type="entry name" value="Trp_2_3_dOase"/>
</dbReference>
<dbReference type="SUPFAM" id="SSF140959">
    <property type="entry name" value="Indolic compounds 2,3-dioxygenase-like"/>
    <property type="match status" value="1"/>
</dbReference>
<evidence type="ECO:0008006" key="4">
    <source>
        <dbReference type="Google" id="ProtNLM"/>
    </source>
</evidence>
<dbReference type="Proteomes" id="UP001159427">
    <property type="component" value="Unassembled WGS sequence"/>
</dbReference>
<dbReference type="InterPro" id="IPR037217">
    <property type="entry name" value="Trp/Indoleamine_2_3_dOase-like"/>
</dbReference>
<organism evidence="2 3">
    <name type="scientific">Porites evermanni</name>
    <dbReference type="NCBI Taxonomy" id="104178"/>
    <lineage>
        <taxon>Eukaryota</taxon>
        <taxon>Metazoa</taxon>
        <taxon>Cnidaria</taxon>
        <taxon>Anthozoa</taxon>
        <taxon>Hexacorallia</taxon>
        <taxon>Scleractinia</taxon>
        <taxon>Fungiina</taxon>
        <taxon>Poritidae</taxon>
        <taxon>Porites</taxon>
    </lineage>
</organism>
<comment type="caution">
    <text evidence="2">The sequence shown here is derived from an EMBL/GenBank/DDBJ whole genome shotgun (WGS) entry which is preliminary data.</text>
</comment>
<reference evidence="2 3" key="1">
    <citation type="submission" date="2022-05" db="EMBL/GenBank/DDBJ databases">
        <authorList>
            <consortium name="Genoscope - CEA"/>
            <person name="William W."/>
        </authorList>
    </citation>
    <scope>NUCLEOTIDE SEQUENCE [LARGE SCALE GENOMIC DNA]</scope>
</reference>
<protein>
    <recommendedName>
        <fullName evidence="4">Tryptophan 2,3-dioxygenase</fullName>
    </recommendedName>
</protein>
<dbReference type="PANTHER" id="PTHR10138:SF0">
    <property type="entry name" value="TRYPTOPHAN 2,3-DIOXYGENASE"/>
    <property type="match status" value="1"/>
</dbReference>
<evidence type="ECO:0000313" key="3">
    <source>
        <dbReference type="Proteomes" id="UP001159427"/>
    </source>
</evidence>
<evidence type="ECO:0000313" key="2">
    <source>
        <dbReference type="EMBL" id="CAH3185749.1"/>
    </source>
</evidence>
<keyword evidence="3" id="KW-1185">Reference proteome</keyword>
<gene>
    <name evidence="2" type="ORF">PEVE_00016333</name>
</gene>
<feature type="region of interest" description="Disordered" evidence="1">
    <location>
        <begin position="1"/>
        <end position="25"/>
    </location>
</feature>
<proteinExistence type="predicted"/>
<accession>A0ABN8S7I5</accession>
<dbReference type="Pfam" id="PF03301">
    <property type="entry name" value="Trp_dioxygenase"/>
    <property type="match status" value="1"/>
</dbReference>